<organism evidence="1 2">
    <name type="scientific">Natrialba aegyptia DSM 13077</name>
    <dbReference type="NCBI Taxonomy" id="1227491"/>
    <lineage>
        <taxon>Archaea</taxon>
        <taxon>Methanobacteriati</taxon>
        <taxon>Methanobacteriota</taxon>
        <taxon>Stenosarchaea group</taxon>
        <taxon>Halobacteria</taxon>
        <taxon>Halobacteriales</taxon>
        <taxon>Natrialbaceae</taxon>
        <taxon>Natrialba</taxon>
    </lineage>
</organism>
<keyword evidence="1" id="KW-0378">Hydrolase</keyword>
<comment type="caution">
    <text evidence="1">The sequence shown here is derived from an EMBL/GenBank/DDBJ whole genome shotgun (WGS) entry which is preliminary data.</text>
</comment>
<dbReference type="CDD" id="cd11523">
    <property type="entry name" value="NTP-PPase"/>
    <property type="match status" value="1"/>
</dbReference>
<keyword evidence="2" id="KW-1185">Reference proteome</keyword>
<dbReference type="PATRIC" id="fig|1227491.4.peg.2039"/>
<dbReference type="Proteomes" id="UP000011591">
    <property type="component" value="Unassembled WGS sequence"/>
</dbReference>
<proteinExistence type="predicted"/>
<sequence length="54" mass="6189">MTTQSQSQQDRVAAFIDRHDLETPPAFRLLDLTSEVGELGREDDNLSWQLEVDN</sequence>
<dbReference type="AlphaFoldDB" id="M0B880"/>
<name>M0B880_9EURY</name>
<reference evidence="1 2" key="1">
    <citation type="journal article" date="2014" name="PLoS Genet.">
        <title>Phylogenetically driven sequencing of extremely halophilic archaea reveals strategies for static and dynamic osmo-response.</title>
        <authorList>
            <person name="Becker E.A."/>
            <person name="Seitzer P.M."/>
            <person name="Tritt A."/>
            <person name="Larsen D."/>
            <person name="Krusor M."/>
            <person name="Yao A.I."/>
            <person name="Wu D."/>
            <person name="Madern D."/>
            <person name="Eisen J.A."/>
            <person name="Darling A.E."/>
            <person name="Facciotti M.T."/>
        </authorList>
    </citation>
    <scope>NUCLEOTIDE SEQUENCE [LARGE SCALE GENOMIC DNA]</scope>
    <source>
        <strain evidence="1 2">DSM 13077</strain>
    </source>
</reference>
<protein>
    <submittedName>
        <fullName evidence="1">MazG nucleotide pyrophosphohydrolase</fullName>
    </submittedName>
</protein>
<dbReference type="GO" id="GO:0016787">
    <property type="term" value="F:hydrolase activity"/>
    <property type="evidence" value="ECO:0007669"/>
    <property type="project" value="UniProtKB-KW"/>
</dbReference>
<evidence type="ECO:0000313" key="2">
    <source>
        <dbReference type="Proteomes" id="UP000011591"/>
    </source>
</evidence>
<gene>
    <name evidence="1" type="ORF">C480_09875</name>
</gene>
<evidence type="ECO:0000313" key="1">
    <source>
        <dbReference type="EMBL" id="ELZ05859.1"/>
    </source>
</evidence>
<dbReference type="EMBL" id="AOIP01000020">
    <property type="protein sequence ID" value="ELZ05859.1"/>
    <property type="molecule type" value="Genomic_DNA"/>
</dbReference>
<accession>M0B880</accession>